<protein>
    <recommendedName>
        <fullName evidence="4">DUF916 domain-containing protein</fullName>
    </recommendedName>
</protein>
<keyword evidence="1" id="KW-0812">Transmembrane</keyword>
<organism evidence="2 3">
    <name type="scientific">Candidatus Nomurabacteria bacterium GW2011_GWA1_36_15</name>
    <dbReference type="NCBI Taxonomy" id="1618728"/>
    <lineage>
        <taxon>Bacteria</taxon>
        <taxon>Candidatus Nomuraibacteriota</taxon>
    </lineage>
</organism>
<reference evidence="2 3" key="1">
    <citation type="journal article" date="2015" name="Nature">
        <title>rRNA introns, odd ribosomes, and small enigmatic genomes across a large radiation of phyla.</title>
        <authorList>
            <person name="Brown C.T."/>
            <person name="Hug L.A."/>
            <person name="Thomas B.C."/>
            <person name="Sharon I."/>
            <person name="Castelle C.J."/>
            <person name="Singh A."/>
            <person name="Wilkins M.J."/>
            <person name="Williams K.H."/>
            <person name="Banfield J.F."/>
        </authorList>
    </citation>
    <scope>NUCLEOTIDE SEQUENCE [LARGE SCALE GENOMIC DNA]</scope>
</reference>
<proteinExistence type="predicted"/>
<dbReference type="AlphaFoldDB" id="A0A0G0DTV5"/>
<comment type="caution">
    <text evidence="2">The sequence shown here is derived from an EMBL/GenBank/DDBJ whole genome shotgun (WGS) entry which is preliminary data.</text>
</comment>
<gene>
    <name evidence="2" type="ORF">US05_C0009G0006</name>
</gene>
<sequence>MTLFSKKIIYSSIVLASVIVGGLFLIFFLPRYSEAYTKTKIDVAAQNDFVVEPGKTEILLNLGESMVKNISVTNRVDRTVRFKLSAEDFIGTDNPKEPLVLLGDTNSPYSLKDFIVPEIREFSLEFGEKITIPVTVSVPSNAEPKGYYGALIVSNDPEKLEGENSKETEGKTRIISRIGSLFLLKIKGEGITEGNIEDFKIIGPAQIFYSQRPTGFEIAFKNTGNVHLVPYGTITIKNIFGQVINTLPVDAYFVLPDSTRYREINWSDGFSVGRYTANLSLYRGYNNEFMEDKLAFWVIPWKILVPVFASIILIVSFFYYILTRFELRKK</sequence>
<keyword evidence="1" id="KW-1133">Transmembrane helix</keyword>
<evidence type="ECO:0000313" key="3">
    <source>
        <dbReference type="Proteomes" id="UP000034606"/>
    </source>
</evidence>
<feature type="transmembrane region" description="Helical" evidence="1">
    <location>
        <begin position="294"/>
        <end position="322"/>
    </location>
</feature>
<accession>A0A0G0DTV5</accession>
<evidence type="ECO:0000313" key="2">
    <source>
        <dbReference type="EMBL" id="KKP97989.1"/>
    </source>
</evidence>
<evidence type="ECO:0008006" key="4">
    <source>
        <dbReference type="Google" id="ProtNLM"/>
    </source>
</evidence>
<dbReference type="Proteomes" id="UP000034606">
    <property type="component" value="Unassembled WGS sequence"/>
</dbReference>
<evidence type="ECO:0000256" key="1">
    <source>
        <dbReference type="SAM" id="Phobius"/>
    </source>
</evidence>
<dbReference type="EMBL" id="LBRM01000009">
    <property type="protein sequence ID" value="KKP97989.1"/>
    <property type="molecule type" value="Genomic_DNA"/>
</dbReference>
<feature type="transmembrane region" description="Helical" evidence="1">
    <location>
        <begin position="7"/>
        <end position="29"/>
    </location>
</feature>
<name>A0A0G0DTV5_9BACT</name>
<keyword evidence="1" id="KW-0472">Membrane</keyword>